<dbReference type="PANTHER" id="PTHR43808:SF31">
    <property type="entry name" value="N-ACETYL-L-CITRULLINE DEACETYLASE"/>
    <property type="match status" value="1"/>
</dbReference>
<feature type="domain" description="Peptidase M20 dimerisation" evidence="10">
    <location>
        <begin position="169"/>
        <end position="281"/>
    </location>
</feature>
<dbReference type="InterPro" id="IPR050072">
    <property type="entry name" value="Peptidase_M20A"/>
</dbReference>
<comment type="similarity">
    <text evidence="2">Belongs to the peptidase M20A family. ArgE subfamily.</text>
</comment>
<dbReference type="GO" id="GO:0046872">
    <property type="term" value="F:metal ion binding"/>
    <property type="evidence" value="ECO:0007669"/>
    <property type="project" value="UniProtKB-KW"/>
</dbReference>
<keyword evidence="3" id="KW-0963">Cytoplasm</keyword>
<evidence type="ECO:0000256" key="6">
    <source>
        <dbReference type="ARBA" id="ARBA00022723"/>
    </source>
</evidence>
<dbReference type="PROSITE" id="PS00758">
    <property type="entry name" value="ARGE_DAPE_CPG2_1"/>
    <property type="match status" value="1"/>
</dbReference>
<reference evidence="11 12" key="1">
    <citation type="submission" date="2016-10" db="EMBL/GenBank/DDBJ databases">
        <authorList>
            <person name="de Groot N.N."/>
        </authorList>
    </citation>
    <scope>NUCLEOTIDE SEQUENCE [LARGE SCALE GENOMIC DNA]</scope>
    <source>
        <strain evidence="11 12">DSM 28010</strain>
    </source>
</reference>
<dbReference type="NCBIfam" id="NF005710">
    <property type="entry name" value="PRK07522.1"/>
    <property type="match status" value="1"/>
</dbReference>
<dbReference type="RefSeq" id="WP_090025837.1">
    <property type="nucleotide sequence ID" value="NZ_FNEB01000001.1"/>
</dbReference>
<organism evidence="11 12">
    <name type="scientific">Lutimaribacter saemankumensis</name>
    <dbReference type="NCBI Taxonomy" id="490829"/>
    <lineage>
        <taxon>Bacteria</taxon>
        <taxon>Pseudomonadati</taxon>
        <taxon>Pseudomonadota</taxon>
        <taxon>Alphaproteobacteria</taxon>
        <taxon>Rhodobacterales</taxon>
        <taxon>Roseobacteraceae</taxon>
        <taxon>Lutimaribacter</taxon>
    </lineage>
</organism>
<dbReference type="Gene3D" id="3.30.70.360">
    <property type="match status" value="1"/>
</dbReference>
<evidence type="ECO:0000256" key="5">
    <source>
        <dbReference type="ARBA" id="ARBA00022605"/>
    </source>
</evidence>
<keyword evidence="9" id="KW-0170">Cobalt</keyword>
<dbReference type="CDD" id="cd03894">
    <property type="entry name" value="M20_ArgE"/>
    <property type="match status" value="1"/>
</dbReference>
<dbReference type="SUPFAM" id="SSF55031">
    <property type="entry name" value="Bacterial exopeptidase dimerisation domain"/>
    <property type="match status" value="1"/>
</dbReference>
<evidence type="ECO:0000256" key="7">
    <source>
        <dbReference type="ARBA" id="ARBA00022801"/>
    </source>
</evidence>
<dbReference type="Pfam" id="PF01546">
    <property type="entry name" value="Peptidase_M20"/>
    <property type="match status" value="1"/>
</dbReference>
<dbReference type="Pfam" id="PF07687">
    <property type="entry name" value="M20_dimer"/>
    <property type="match status" value="1"/>
</dbReference>
<dbReference type="PANTHER" id="PTHR43808">
    <property type="entry name" value="ACETYLORNITHINE DEACETYLASE"/>
    <property type="match status" value="1"/>
</dbReference>
<keyword evidence="8" id="KW-0862">Zinc</keyword>
<evidence type="ECO:0000256" key="4">
    <source>
        <dbReference type="ARBA" id="ARBA00022571"/>
    </source>
</evidence>
<dbReference type="InterPro" id="IPR001261">
    <property type="entry name" value="ArgE/DapE_CS"/>
</dbReference>
<dbReference type="OrthoDB" id="9809784at2"/>
<dbReference type="NCBIfam" id="TIGR01892">
    <property type="entry name" value="AcOrn-deacetyl"/>
    <property type="match status" value="1"/>
</dbReference>
<evidence type="ECO:0000256" key="3">
    <source>
        <dbReference type="ARBA" id="ARBA00022490"/>
    </source>
</evidence>
<evidence type="ECO:0000256" key="2">
    <source>
        <dbReference type="ARBA" id="ARBA00005691"/>
    </source>
</evidence>
<dbReference type="InterPro" id="IPR002933">
    <property type="entry name" value="Peptidase_M20"/>
</dbReference>
<dbReference type="InterPro" id="IPR011650">
    <property type="entry name" value="Peptidase_M20_dimer"/>
</dbReference>
<dbReference type="InterPro" id="IPR036264">
    <property type="entry name" value="Bact_exopeptidase_dim_dom"/>
</dbReference>
<accession>A0A1G8H2N7</accession>
<keyword evidence="12" id="KW-1185">Reference proteome</keyword>
<evidence type="ECO:0000259" key="10">
    <source>
        <dbReference type="Pfam" id="PF07687"/>
    </source>
</evidence>
<dbReference type="EMBL" id="FNEB01000001">
    <property type="protein sequence ID" value="SDI00801.1"/>
    <property type="molecule type" value="Genomic_DNA"/>
</dbReference>
<dbReference type="SUPFAM" id="SSF53187">
    <property type="entry name" value="Zn-dependent exopeptidases"/>
    <property type="match status" value="1"/>
</dbReference>
<keyword evidence="5" id="KW-0028">Amino-acid biosynthesis</keyword>
<keyword evidence="4" id="KW-0055">Arginine biosynthesis</keyword>
<evidence type="ECO:0000256" key="9">
    <source>
        <dbReference type="ARBA" id="ARBA00023285"/>
    </source>
</evidence>
<sequence>MTSTLDILDRLIGYDTVSARSNLALIDYVQDYLSSRGFKLERVTDPTGEKAGLFASIGPAGSGIMLSAHTDVVPVDGQEWTRPPFALTREGDSLFGRGTTDMKGFLAAMLNAADQAAKAPLKEPLKLAISYDEEVGCLGIAHMIDRLAPTIGLPRACIVGEPTGMQVAIGHKGKQSLRVKCRGQSGHSALAPRFVNALHLGADVVIAMRTLQDWLASQGARDTAYDVPYSTVHVGRMTAGTALNIVPDQAELLMEFRHLAEDDPADLRARIEADLARIASDYGGGARIDVEEIAAYPGLSTDRGAAFVTEMQAITGFNKTTKVAFGTEAGFFDGLGIDTVVCGPGSMEGQGHKPNEYITLDQLQACDSMLTRVVEGLCR</sequence>
<proteinExistence type="inferred from homology"/>
<dbReference type="AlphaFoldDB" id="A0A1G8H2N7"/>
<evidence type="ECO:0000256" key="1">
    <source>
        <dbReference type="ARBA" id="ARBA00001947"/>
    </source>
</evidence>
<dbReference type="Gene3D" id="3.40.630.10">
    <property type="entry name" value="Zn peptidases"/>
    <property type="match status" value="1"/>
</dbReference>
<evidence type="ECO:0000256" key="8">
    <source>
        <dbReference type="ARBA" id="ARBA00022833"/>
    </source>
</evidence>
<keyword evidence="7" id="KW-0378">Hydrolase</keyword>
<comment type="cofactor">
    <cofactor evidence="1">
        <name>Zn(2+)</name>
        <dbReference type="ChEBI" id="CHEBI:29105"/>
    </cofactor>
</comment>
<keyword evidence="6" id="KW-0479">Metal-binding</keyword>
<dbReference type="GO" id="GO:0008777">
    <property type="term" value="F:acetylornithine deacetylase activity"/>
    <property type="evidence" value="ECO:0007669"/>
    <property type="project" value="TreeGrafter"/>
</dbReference>
<protein>
    <submittedName>
        <fullName evidence="11">Acetylornithine deacetylase</fullName>
    </submittedName>
</protein>
<gene>
    <name evidence="11" type="ORF">SAMN05421850_101331</name>
</gene>
<dbReference type="Proteomes" id="UP000199340">
    <property type="component" value="Unassembled WGS sequence"/>
</dbReference>
<evidence type="ECO:0000313" key="11">
    <source>
        <dbReference type="EMBL" id="SDI00801.1"/>
    </source>
</evidence>
<evidence type="ECO:0000313" key="12">
    <source>
        <dbReference type="Proteomes" id="UP000199340"/>
    </source>
</evidence>
<dbReference type="STRING" id="490829.SAMN05421850_101331"/>
<dbReference type="PROSITE" id="PS00759">
    <property type="entry name" value="ARGE_DAPE_CPG2_2"/>
    <property type="match status" value="1"/>
</dbReference>
<dbReference type="InterPro" id="IPR010169">
    <property type="entry name" value="AcOrn-deacetyl"/>
</dbReference>
<name>A0A1G8H2N7_9RHOB</name>
<dbReference type="GO" id="GO:0006526">
    <property type="term" value="P:L-arginine biosynthetic process"/>
    <property type="evidence" value="ECO:0007669"/>
    <property type="project" value="UniProtKB-KW"/>
</dbReference>